<gene>
    <name evidence="5" type="ORF">F5891DRAFT_976565</name>
</gene>
<dbReference type="EMBL" id="JABBWK010000008">
    <property type="protein sequence ID" value="KAG1904988.1"/>
    <property type="molecule type" value="Genomic_DNA"/>
</dbReference>
<dbReference type="InterPro" id="IPR045379">
    <property type="entry name" value="Crinkler_N"/>
</dbReference>
<accession>A0AAD4EEX4</accession>
<dbReference type="GO" id="GO:0005576">
    <property type="term" value="C:extracellular region"/>
    <property type="evidence" value="ECO:0007669"/>
    <property type="project" value="UniProtKB-SubCell"/>
</dbReference>
<evidence type="ECO:0000313" key="5">
    <source>
        <dbReference type="EMBL" id="KAG1904988.1"/>
    </source>
</evidence>
<dbReference type="GO" id="GO:0043657">
    <property type="term" value="C:host cell"/>
    <property type="evidence" value="ECO:0007669"/>
    <property type="project" value="UniProtKB-SubCell"/>
</dbReference>
<evidence type="ECO:0000313" key="6">
    <source>
        <dbReference type="Proteomes" id="UP001195769"/>
    </source>
</evidence>
<comment type="caution">
    <text evidence="5">The sequence shown here is derived from an EMBL/GenBank/DDBJ whole genome shotgun (WGS) entry which is preliminary data.</text>
</comment>
<organism evidence="5 6">
    <name type="scientific">Suillus fuscotomentosus</name>
    <dbReference type="NCBI Taxonomy" id="1912939"/>
    <lineage>
        <taxon>Eukaryota</taxon>
        <taxon>Fungi</taxon>
        <taxon>Dikarya</taxon>
        <taxon>Basidiomycota</taxon>
        <taxon>Agaricomycotina</taxon>
        <taxon>Agaricomycetes</taxon>
        <taxon>Agaricomycetidae</taxon>
        <taxon>Boletales</taxon>
        <taxon>Suillineae</taxon>
        <taxon>Suillaceae</taxon>
        <taxon>Suillus</taxon>
    </lineage>
</organism>
<name>A0AAD4EEX4_9AGAM</name>
<dbReference type="GeneID" id="64670922"/>
<reference evidence="5" key="1">
    <citation type="journal article" date="2020" name="New Phytol.">
        <title>Comparative genomics reveals dynamic genome evolution in host specialist ectomycorrhizal fungi.</title>
        <authorList>
            <person name="Lofgren L.A."/>
            <person name="Nguyen N.H."/>
            <person name="Vilgalys R."/>
            <person name="Ruytinx J."/>
            <person name="Liao H.L."/>
            <person name="Branco S."/>
            <person name="Kuo A."/>
            <person name="LaButti K."/>
            <person name="Lipzen A."/>
            <person name="Andreopoulos W."/>
            <person name="Pangilinan J."/>
            <person name="Riley R."/>
            <person name="Hundley H."/>
            <person name="Na H."/>
            <person name="Barry K."/>
            <person name="Grigoriev I.V."/>
            <person name="Stajich J.E."/>
            <person name="Kennedy P.G."/>
        </authorList>
    </citation>
    <scope>NUCLEOTIDE SEQUENCE</scope>
    <source>
        <strain evidence="5">FC203</strain>
    </source>
</reference>
<dbReference type="RefSeq" id="XP_041230563.1">
    <property type="nucleotide sequence ID" value="XM_041376624.1"/>
</dbReference>
<feature type="domain" description="Crinkler effector protein N-terminal" evidence="4">
    <location>
        <begin position="33"/>
        <end position="114"/>
    </location>
</feature>
<sequence length="162" mass="18400">MASSDNPDDVGYLHYMSKKPYLPSDLVSFELLYLNCIILGDDPSHIVPINIAQMWTVGDLKDLIKDKKNLKLWKVNLSFNDPLKHTLESLELDHEKSLSPIDGMLKVFNSSPQSKNFLKMLLPFRGNLLNSKAYRKINNVLLAASLKYFTALNAYQVAGTWL</sequence>
<protein>
    <recommendedName>
        <fullName evidence="4">Crinkler effector protein N-terminal domain-containing protein</fullName>
    </recommendedName>
</protein>
<evidence type="ECO:0000259" key="4">
    <source>
        <dbReference type="Pfam" id="PF20147"/>
    </source>
</evidence>
<evidence type="ECO:0000256" key="3">
    <source>
        <dbReference type="ARBA" id="ARBA00022525"/>
    </source>
</evidence>
<keyword evidence="6" id="KW-1185">Reference proteome</keyword>
<proteinExistence type="predicted"/>
<comment type="subcellular location">
    <subcellularLocation>
        <location evidence="1">Host cell</location>
    </subcellularLocation>
    <subcellularLocation>
        <location evidence="2">Secreted</location>
    </subcellularLocation>
</comment>
<keyword evidence="3" id="KW-0964">Secreted</keyword>
<dbReference type="AlphaFoldDB" id="A0AAD4EEX4"/>
<dbReference type="Proteomes" id="UP001195769">
    <property type="component" value="Unassembled WGS sequence"/>
</dbReference>
<evidence type="ECO:0000256" key="2">
    <source>
        <dbReference type="ARBA" id="ARBA00004613"/>
    </source>
</evidence>
<evidence type="ECO:0000256" key="1">
    <source>
        <dbReference type="ARBA" id="ARBA00004340"/>
    </source>
</evidence>
<dbReference type="Pfam" id="PF20147">
    <property type="entry name" value="Crinkler"/>
    <property type="match status" value="1"/>
</dbReference>